<proteinExistence type="predicted"/>
<organism evidence="2 3">
    <name type="scientific">Cochliobolus heterostrophus (strain C5 / ATCC 48332 / race O)</name>
    <name type="common">Southern corn leaf blight fungus</name>
    <name type="synonym">Bipolaris maydis</name>
    <dbReference type="NCBI Taxonomy" id="701091"/>
    <lineage>
        <taxon>Eukaryota</taxon>
        <taxon>Fungi</taxon>
        <taxon>Dikarya</taxon>
        <taxon>Ascomycota</taxon>
        <taxon>Pezizomycotina</taxon>
        <taxon>Dothideomycetes</taxon>
        <taxon>Pleosporomycetidae</taxon>
        <taxon>Pleosporales</taxon>
        <taxon>Pleosporineae</taxon>
        <taxon>Pleosporaceae</taxon>
        <taxon>Bipolaris</taxon>
    </lineage>
</organism>
<feature type="region of interest" description="Disordered" evidence="1">
    <location>
        <begin position="124"/>
        <end position="152"/>
    </location>
</feature>
<protein>
    <submittedName>
        <fullName evidence="2">Uncharacterized protein</fullName>
    </submittedName>
</protein>
<feature type="region of interest" description="Disordered" evidence="1">
    <location>
        <begin position="27"/>
        <end position="95"/>
    </location>
</feature>
<dbReference type="EMBL" id="KB445569">
    <property type="protein sequence ID" value="EMD97853.1"/>
    <property type="molecule type" value="Genomic_DNA"/>
</dbReference>
<sequence>MFVPFNGSLLIGPAALSRHRLRYFHANPTDSPAARSLRYSQKGSSTSPSPTPSPRELQCPKAECGSKSPFASGLSPSPAGTPRAPLTTTSTATICPDAGKKSRIAISAPQSSLHDVGPGGVAGVPSICQAPMPPGPKDKAKNGFPSLRQAIE</sequence>
<reference evidence="3" key="2">
    <citation type="journal article" date="2013" name="PLoS Genet.">
        <title>Comparative genome structure, secondary metabolite, and effector coding capacity across Cochliobolus pathogens.</title>
        <authorList>
            <person name="Condon B.J."/>
            <person name="Leng Y."/>
            <person name="Wu D."/>
            <person name="Bushley K.E."/>
            <person name="Ohm R.A."/>
            <person name="Otillar R."/>
            <person name="Martin J."/>
            <person name="Schackwitz W."/>
            <person name="Grimwood J."/>
            <person name="MohdZainudin N."/>
            <person name="Xue C."/>
            <person name="Wang R."/>
            <person name="Manning V.A."/>
            <person name="Dhillon B."/>
            <person name="Tu Z.J."/>
            <person name="Steffenson B.J."/>
            <person name="Salamov A."/>
            <person name="Sun H."/>
            <person name="Lowry S."/>
            <person name="LaButti K."/>
            <person name="Han J."/>
            <person name="Copeland A."/>
            <person name="Lindquist E."/>
            <person name="Barry K."/>
            <person name="Schmutz J."/>
            <person name="Baker S.E."/>
            <person name="Ciuffetti L.M."/>
            <person name="Grigoriev I.V."/>
            <person name="Zhong S."/>
            <person name="Turgeon B.G."/>
        </authorList>
    </citation>
    <scope>NUCLEOTIDE SEQUENCE [LARGE SCALE GENOMIC DNA]</scope>
    <source>
        <strain evidence="3">C5 / ATCC 48332 / race O</strain>
    </source>
</reference>
<dbReference type="Proteomes" id="UP000016936">
    <property type="component" value="Unassembled WGS sequence"/>
</dbReference>
<dbReference type="HOGENOM" id="CLU_1722192_0_0_1"/>
<evidence type="ECO:0000256" key="1">
    <source>
        <dbReference type="SAM" id="MobiDB-lite"/>
    </source>
</evidence>
<evidence type="ECO:0000313" key="3">
    <source>
        <dbReference type="Proteomes" id="UP000016936"/>
    </source>
</evidence>
<name>M2VDV3_COCH5</name>
<accession>M2VDV3</accession>
<evidence type="ECO:0000313" key="2">
    <source>
        <dbReference type="EMBL" id="EMD97853.1"/>
    </source>
</evidence>
<dbReference type="AlphaFoldDB" id="M2VDV3"/>
<gene>
    <name evidence="2" type="ORF">COCHEDRAFT_1026193</name>
</gene>
<reference evidence="2 3" key="1">
    <citation type="journal article" date="2012" name="PLoS Pathog.">
        <title>Diverse lifestyles and strategies of plant pathogenesis encoded in the genomes of eighteen Dothideomycetes fungi.</title>
        <authorList>
            <person name="Ohm R.A."/>
            <person name="Feau N."/>
            <person name="Henrissat B."/>
            <person name="Schoch C.L."/>
            <person name="Horwitz B.A."/>
            <person name="Barry K.W."/>
            <person name="Condon B.J."/>
            <person name="Copeland A.C."/>
            <person name="Dhillon B."/>
            <person name="Glaser F."/>
            <person name="Hesse C.N."/>
            <person name="Kosti I."/>
            <person name="LaButti K."/>
            <person name="Lindquist E.A."/>
            <person name="Lucas S."/>
            <person name="Salamov A.A."/>
            <person name="Bradshaw R.E."/>
            <person name="Ciuffetti L."/>
            <person name="Hamelin R.C."/>
            <person name="Kema G.H.J."/>
            <person name="Lawrence C."/>
            <person name="Scott J.A."/>
            <person name="Spatafora J.W."/>
            <person name="Turgeon B.G."/>
            <person name="de Wit P.J.G.M."/>
            <person name="Zhong S."/>
            <person name="Goodwin S.B."/>
            <person name="Grigoriev I.V."/>
        </authorList>
    </citation>
    <scope>NUCLEOTIDE SEQUENCE [LARGE SCALE GENOMIC DNA]</scope>
    <source>
        <strain evidence="3">C5 / ATCC 48332 / race O</strain>
    </source>
</reference>
<keyword evidence="3" id="KW-1185">Reference proteome</keyword>
<dbReference type="OrthoDB" id="10541032at2759"/>